<dbReference type="PANTHER" id="PTHR41260">
    <property type="entry name" value="PROTEIN ECSC"/>
    <property type="match status" value="1"/>
</dbReference>
<evidence type="ECO:0000313" key="1">
    <source>
        <dbReference type="EMBL" id="MEW9267508.1"/>
    </source>
</evidence>
<dbReference type="RefSeq" id="WP_367640882.1">
    <property type="nucleotide sequence ID" value="NZ_JBFNQN010000018.1"/>
</dbReference>
<evidence type="ECO:0000313" key="2">
    <source>
        <dbReference type="Proteomes" id="UP001555826"/>
    </source>
</evidence>
<dbReference type="InterPro" id="IPR024787">
    <property type="entry name" value="EcsC"/>
</dbReference>
<protein>
    <submittedName>
        <fullName evidence="1">EcsC family protein</fullName>
    </submittedName>
</protein>
<name>A0ABV3PCY4_9ACTN</name>
<dbReference type="EMBL" id="JBFNQN010000018">
    <property type="protein sequence ID" value="MEW9267508.1"/>
    <property type="molecule type" value="Genomic_DNA"/>
</dbReference>
<keyword evidence="2" id="KW-1185">Reference proteome</keyword>
<comment type="caution">
    <text evidence="1">The sequence shown here is derived from an EMBL/GenBank/DDBJ whole genome shotgun (WGS) entry which is preliminary data.</text>
</comment>
<sequence length="226" mass="23617">MSGATEAEEPATGLARVGQGLVEQLLRLGMDGFGPFKSAQESALGALEGRTREQAVARLIRNHCLVAGSQGAVTSLGGFIVMPATLPANLGASYLIQTHLAASIAHVYGHDLKSEEVRTAVLMCLLGNAGTEVLKQVGITVSTKYTMTIIKRIPIRVIRKVNKKVGFYLVAKYGTTRAVVTLGKGVPLVGAAVGGTIDAVATKAVGSFSCSFFDGVGEESREVRKS</sequence>
<dbReference type="PANTHER" id="PTHR41260:SF1">
    <property type="entry name" value="PROTEIN ECSC"/>
    <property type="match status" value="1"/>
</dbReference>
<accession>A0ABV3PCY4</accession>
<dbReference type="Pfam" id="PF12787">
    <property type="entry name" value="EcsC"/>
    <property type="match status" value="1"/>
</dbReference>
<organism evidence="1 2">
    <name type="scientific">Kineococcus endophyticus</name>
    <dbReference type="NCBI Taxonomy" id="1181883"/>
    <lineage>
        <taxon>Bacteria</taxon>
        <taxon>Bacillati</taxon>
        <taxon>Actinomycetota</taxon>
        <taxon>Actinomycetes</taxon>
        <taxon>Kineosporiales</taxon>
        <taxon>Kineosporiaceae</taxon>
        <taxon>Kineococcus</taxon>
    </lineage>
</organism>
<proteinExistence type="predicted"/>
<dbReference type="Proteomes" id="UP001555826">
    <property type="component" value="Unassembled WGS sequence"/>
</dbReference>
<gene>
    <name evidence="1" type="ORF">AB1207_22430</name>
</gene>
<reference evidence="1 2" key="1">
    <citation type="submission" date="2024-07" db="EMBL/GenBank/DDBJ databases">
        <authorList>
            <person name="Thanompreechachai J."/>
            <person name="Duangmal K."/>
        </authorList>
    </citation>
    <scope>NUCLEOTIDE SEQUENCE [LARGE SCALE GENOMIC DNA]</scope>
    <source>
        <strain evidence="1 2">KCTC 19886</strain>
    </source>
</reference>